<gene>
    <name evidence="2" type="ORF">IPO85_00285</name>
</gene>
<dbReference type="PANTHER" id="PTHR30121">
    <property type="entry name" value="UNCHARACTERIZED PROTEIN YJGR-RELATED"/>
    <property type="match status" value="1"/>
</dbReference>
<dbReference type="InterPro" id="IPR019476">
    <property type="entry name" value="T4SS_TraD_DNA-bd"/>
</dbReference>
<dbReference type="Pfam" id="PF10412">
    <property type="entry name" value="TrwB_AAD_bind"/>
    <property type="match status" value="1"/>
</dbReference>
<protein>
    <submittedName>
        <fullName evidence="2">Type IV secretion system DNA-binding domain-containing protein</fullName>
    </submittedName>
</protein>
<dbReference type="GO" id="GO:0003677">
    <property type="term" value="F:DNA binding"/>
    <property type="evidence" value="ECO:0007669"/>
    <property type="project" value="UniProtKB-KW"/>
</dbReference>
<keyword evidence="2" id="KW-0238">DNA-binding</keyword>
<sequence>MHTYIIGKTGTGKSTCLETMIMQDIQAGQGCCLLDPHGDLVEKIVKAIPESRKKDLIYFNIPDPKLNLRYNPFKRVSIEKRSLVASGILDVFSKLWDSAWGVKLEHILRHAILTLLDQPEATVADIVEILLNKDFRRNALRYVKSESVKKFWKREFPEYMKYDLLPVMNKIGGMLVHPAIRRVLIENTEEVSLRKAMDEKKIVLVNLSKGHIGADVAHILGALFITSIASASFSRVDTPEENRIPFMVYMDEFHNFTTLSLVNMFSELRKFKVGMTLAHQYMNQLDDDIKSAVLGNAGTVISFRIGTEDAMHMAKEMYPEFDVEDFINLPNYKIYLKLMIDGKPSRPFSANTISIN</sequence>
<accession>A0A9D7S6A9</accession>
<evidence type="ECO:0000313" key="2">
    <source>
        <dbReference type="EMBL" id="MBK9715972.1"/>
    </source>
</evidence>
<dbReference type="Proteomes" id="UP000808349">
    <property type="component" value="Unassembled WGS sequence"/>
</dbReference>
<evidence type="ECO:0000259" key="1">
    <source>
        <dbReference type="Pfam" id="PF10412"/>
    </source>
</evidence>
<name>A0A9D7S6A9_9BACT</name>
<dbReference type="SUPFAM" id="SSF52540">
    <property type="entry name" value="P-loop containing nucleoside triphosphate hydrolases"/>
    <property type="match status" value="1"/>
</dbReference>
<dbReference type="CDD" id="cd01127">
    <property type="entry name" value="TrwB_TraG_TraD_VirD4"/>
    <property type="match status" value="1"/>
</dbReference>
<dbReference type="PANTHER" id="PTHR30121:SF6">
    <property type="entry name" value="SLR6007 PROTEIN"/>
    <property type="match status" value="1"/>
</dbReference>
<evidence type="ECO:0000313" key="3">
    <source>
        <dbReference type="Proteomes" id="UP000808349"/>
    </source>
</evidence>
<proteinExistence type="predicted"/>
<organism evidence="2 3">
    <name type="scientific">Candidatus Defluviibacterium haderslevense</name>
    <dbReference type="NCBI Taxonomy" id="2981993"/>
    <lineage>
        <taxon>Bacteria</taxon>
        <taxon>Pseudomonadati</taxon>
        <taxon>Bacteroidota</taxon>
        <taxon>Saprospiria</taxon>
        <taxon>Saprospirales</taxon>
        <taxon>Saprospiraceae</taxon>
        <taxon>Candidatus Defluviibacterium</taxon>
    </lineage>
</organism>
<feature type="domain" description="Type IV secretion system coupling protein TraD DNA-binding" evidence="1">
    <location>
        <begin position="2"/>
        <end position="307"/>
    </location>
</feature>
<reference evidence="2 3" key="1">
    <citation type="submission" date="2020-10" db="EMBL/GenBank/DDBJ databases">
        <title>Connecting structure to function with the recovery of over 1000 high-quality activated sludge metagenome-assembled genomes encoding full-length rRNA genes using long-read sequencing.</title>
        <authorList>
            <person name="Singleton C.M."/>
            <person name="Petriglieri F."/>
            <person name="Kristensen J.M."/>
            <person name="Kirkegaard R.H."/>
            <person name="Michaelsen T.Y."/>
            <person name="Andersen M.H."/>
            <person name="Karst S.M."/>
            <person name="Dueholm M.S."/>
            <person name="Nielsen P.H."/>
            <person name="Albertsen M."/>
        </authorList>
    </citation>
    <scope>NUCLEOTIDE SEQUENCE [LARGE SCALE GENOMIC DNA]</scope>
    <source>
        <strain evidence="2">Ribe_18-Q3-R11-54_BAT3C.373</strain>
    </source>
</reference>
<dbReference type="InterPro" id="IPR027417">
    <property type="entry name" value="P-loop_NTPase"/>
</dbReference>
<dbReference type="Gene3D" id="3.40.50.300">
    <property type="entry name" value="P-loop containing nucleotide triphosphate hydrolases"/>
    <property type="match status" value="2"/>
</dbReference>
<dbReference type="InterPro" id="IPR051162">
    <property type="entry name" value="T4SS_component"/>
</dbReference>
<dbReference type="AlphaFoldDB" id="A0A9D7S6A9"/>
<comment type="caution">
    <text evidence="2">The sequence shown here is derived from an EMBL/GenBank/DDBJ whole genome shotgun (WGS) entry which is preliminary data.</text>
</comment>
<dbReference type="EMBL" id="JADKFW010000003">
    <property type="protein sequence ID" value="MBK9715972.1"/>
    <property type="molecule type" value="Genomic_DNA"/>
</dbReference>